<feature type="signal peptide" evidence="3">
    <location>
        <begin position="1"/>
        <end position="22"/>
    </location>
</feature>
<comment type="similarity">
    <text evidence="1">Belongs to the leucine-binding protein family.</text>
</comment>
<evidence type="ECO:0000256" key="3">
    <source>
        <dbReference type="SAM" id="SignalP"/>
    </source>
</evidence>
<dbReference type="RefSeq" id="WP_259529258.1">
    <property type="nucleotide sequence ID" value="NZ_JANLCK010000006.1"/>
</dbReference>
<dbReference type="InterPro" id="IPR028081">
    <property type="entry name" value="Leu-bd"/>
</dbReference>
<organism evidence="5 6">
    <name type="scientific">Herbiconiux oxytropis</name>
    <dbReference type="NCBI Taxonomy" id="2970915"/>
    <lineage>
        <taxon>Bacteria</taxon>
        <taxon>Bacillati</taxon>
        <taxon>Actinomycetota</taxon>
        <taxon>Actinomycetes</taxon>
        <taxon>Micrococcales</taxon>
        <taxon>Microbacteriaceae</taxon>
        <taxon>Herbiconiux</taxon>
    </lineage>
</organism>
<dbReference type="PANTHER" id="PTHR30483:SF6">
    <property type="entry name" value="PERIPLASMIC BINDING PROTEIN OF ABC TRANSPORTER FOR NATURAL AMINO ACIDS"/>
    <property type="match status" value="1"/>
</dbReference>
<dbReference type="EMBL" id="JANLCK010000006">
    <property type="protein sequence ID" value="MCS5726633.1"/>
    <property type="molecule type" value="Genomic_DNA"/>
</dbReference>
<evidence type="ECO:0000313" key="6">
    <source>
        <dbReference type="Proteomes" id="UP001165587"/>
    </source>
</evidence>
<keyword evidence="6" id="KW-1185">Reference proteome</keyword>
<dbReference type="SUPFAM" id="SSF53822">
    <property type="entry name" value="Periplasmic binding protein-like I"/>
    <property type="match status" value="1"/>
</dbReference>
<dbReference type="InterPro" id="IPR028082">
    <property type="entry name" value="Peripla_BP_I"/>
</dbReference>
<protein>
    <submittedName>
        <fullName evidence="5">ABC transporter substrate-binding protein</fullName>
    </submittedName>
</protein>
<dbReference type="PROSITE" id="PS51257">
    <property type="entry name" value="PROKAR_LIPOPROTEIN"/>
    <property type="match status" value="1"/>
</dbReference>
<evidence type="ECO:0000256" key="1">
    <source>
        <dbReference type="ARBA" id="ARBA00010062"/>
    </source>
</evidence>
<evidence type="ECO:0000256" key="2">
    <source>
        <dbReference type="ARBA" id="ARBA00022729"/>
    </source>
</evidence>
<gene>
    <name evidence="5" type="ORF">N1028_12095</name>
</gene>
<dbReference type="Proteomes" id="UP001165587">
    <property type="component" value="Unassembled WGS sequence"/>
</dbReference>
<dbReference type="AlphaFoldDB" id="A0AA41XIN0"/>
<dbReference type="PANTHER" id="PTHR30483">
    <property type="entry name" value="LEUCINE-SPECIFIC-BINDING PROTEIN"/>
    <property type="match status" value="1"/>
</dbReference>
<dbReference type="Gene3D" id="3.40.50.2300">
    <property type="match status" value="2"/>
</dbReference>
<reference evidence="5" key="1">
    <citation type="submission" date="2022-08" db="EMBL/GenBank/DDBJ databases">
        <authorList>
            <person name="Deng Y."/>
            <person name="Han X.-F."/>
            <person name="Zhang Y.-Q."/>
        </authorList>
    </citation>
    <scope>NUCLEOTIDE SEQUENCE</scope>
    <source>
        <strain evidence="5">CPCC 203407</strain>
    </source>
</reference>
<sequence>MKPIVARSGAAVAVAASFVLLAGCVSSAPAESDSTSSAAGEGGGLTIGVVMAETGFMSPFDIPALNTIKMEVDAVNEAGGIDGAPIELNIVDTGSDLDQYASAAQEVIDAGADVIVVTCDYDVASPASLVAEAAGILNIAPCVGDTIYGPAGGLELGFSMGNGTPGESSVMAEFAVDEGWKNAVFLTDTSIKYTVGQCDVAQKRFEELGGTTVGTYDYVQGESIVETVSQITAGTAPDVVFNCGYSPGGAQAAKDLRDNGVTAPIVSGFGMDGTFWLDSVPGLSDYYTVTYSSIMGDDPNAAVNELADGYEAEYGERPSVGSFVTGTSTVQALVAAHETAGSWDGKALADAFLAFDGEDLLVGPTSFTDELHINVERPQRVMKITGGELAFLEERAPEKVVFVD</sequence>
<name>A0AA41XIN0_9MICO</name>
<dbReference type="InterPro" id="IPR051010">
    <property type="entry name" value="BCAA_transport"/>
</dbReference>
<feature type="domain" description="Leucine-binding protein" evidence="4">
    <location>
        <begin position="45"/>
        <end position="387"/>
    </location>
</feature>
<comment type="caution">
    <text evidence="5">The sequence shown here is derived from an EMBL/GenBank/DDBJ whole genome shotgun (WGS) entry which is preliminary data.</text>
</comment>
<keyword evidence="2 3" id="KW-0732">Signal</keyword>
<proteinExistence type="inferred from homology"/>
<evidence type="ECO:0000259" key="4">
    <source>
        <dbReference type="Pfam" id="PF13458"/>
    </source>
</evidence>
<accession>A0AA41XIN0</accession>
<feature type="chain" id="PRO_5041381249" evidence="3">
    <location>
        <begin position="23"/>
        <end position="404"/>
    </location>
</feature>
<dbReference type="Pfam" id="PF13458">
    <property type="entry name" value="Peripla_BP_6"/>
    <property type="match status" value="1"/>
</dbReference>
<evidence type="ECO:0000313" key="5">
    <source>
        <dbReference type="EMBL" id="MCS5726633.1"/>
    </source>
</evidence>